<name>A0A286I3P8_9HYPH</name>
<feature type="chain" id="PRO_5013398288" description="YHS domain-containing protein" evidence="1">
    <location>
        <begin position="28"/>
        <end position="149"/>
    </location>
</feature>
<dbReference type="NCBIfam" id="NF041384">
    <property type="entry name" value="YHS_seleno_dom"/>
    <property type="match status" value="1"/>
</dbReference>
<dbReference type="AlphaFoldDB" id="A0A286I3P8"/>
<gene>
    <name evidence="2" type="ORF">SAMN05877838_0986</name>
</gene>
<proteinExistence type="predicted"/>
<evidence type="ECO:0000256" key="1">
    <source>
        <dbReference type="SAM" id="SignalP"/>
    </source>
</evidence>
<dbReference type="RefSeq" id="WP_097105549.1">
    <property type="nucleotide sequence ID" value="NZ_OCPC01000001.1"/>
</dbReference>
<dbReference type="EMBL" id="OCPC01000001">
    <property type="protein sequence ID" value="SOE14326.1"/>
    <property type="molecule type" value="Genomic_DNA"/>
</dbReference>
<organism evidence="2 3">
    <name type="scientific">Hoeflea halophila</name>
    <dbReference type="NCBI Taxonomy" id="714899"/>
    <lineage>
        <taxon>Bacteria</taxon>
        <taxon>Pseudomonadati</taxon>
        <taxon>Pseudomonadota</taxon>
        <taxon>Alphaproteobacteria</taxon>
        <taxon>Hyphomicrobiales</taxon>
        <taxon>Rhizobiaceae</taxon>
        <taxon>Hoeflea</taxon>
    </lineage>
</organism>
<protein>
    <recommendedName>
        <fullName evidence="4">YHS domain-containing protein</fullName>
    </recommendedName>
</protein>
<evidence type="ECO:0008006" key="4">
    <source>
        <dbReference type="Google" id="ProtNLM"/>
    </source>
</evidence>
<keyword evidence="3" id="KW-1185">Reference proteome</keyword>
<evidence type="ECO:0000313" key="2">
    <source>
        <dbReference type="EMBL" id="SOE14326.1"/>
    </source>
</evidence>
<dbReference type="OrthoDB" id="344729at2"/>
<reference evidence="3" key="1">
    <citation type="submission" date="2017-08" db="EMBL/GenBank/DDBJ databases">
        <authorList>
            <person name="Varghese N."/>
            <person name="Submissions S."/>
        </authorList>
    </citation>
    <scope>NUCLEOTIDE SEQUENCE [LARGE SCALE GENOMIC DNA]</scope>
    <source>
        <strain evidence="3">KCTC 23107</strain>
    </source>
</reference>
<feature type="signal peptide" evidence="1">
    <location>
        <begin position="1"/>
        <end position="27"/>
    </location>
</feature>
<keyword evidence="1" id="KW-0732">Signal</keyword>
<evidence type="ECO:0000313" key="3">
    <source>
        <dbReference type="Proteomes" id="UP000219465"/>
    </source>
</evidence>
<dbReference type="Proteomes" id="UP000219465">
    <property type="component" value="Unassembled WGS sequence"/>
</dbReference>
<sequence>MTMLRTATRLITLFCMALLALASLALAAEQNLGSGGIAIQGYDPVAYFIDNKAVPGSPDITLTHDGATYRFASDEHRAAFEANPGQYVPQYGGYCAYGAAQGYKASVEPDQFTIADGKLYLNYNASVRARWNEDQANYINKADAYWSTQ</sequence>
<accession>A0A286I3P8</accession>